<evidence type="ECO:0000313" key="1">
    <source>
        <dbReference type="EMBL" id="KAK4156988.1"/>
    </source>
</evidence>
<reference evidence="1" key="2">
    <citation type="submission" date="2023-05" db="EMBL/GenBank/DDBJ databases">
        <authorList>
            <consortium name="Lawrence Berkeley National Laboratory"/>
            <person name="Steindorff A."/>
            <person name="Hensen N."/>
            <person name="Bonometti L."/>
            <person name="Westerberg I."/>
            <person name="Brannstrom I.O."/>
            <person name="Guillou S."/>
            <person name="Cros-Aarteil S."/>
            <person name="Calhoun S."/>
            <person name="Haridas S."/>
            <person name="Kuo A."/>
            <person name="Mondo S."/>
            <person name="Pangilinan J."/>
            <person name="Riley R."/>
            <person name="Labutti K."/>
            <person name="Andreopoulos B."/>
            <person name="Lipzen A."/>
            <person name="Chen C."/>
            <person name="Yanf M."/>
            <person name="Daum C."/>
            <person name="Ng V."/>
            <person name="Clum A."/>
            <person name="Ohm R."/>
            <person name="Martin F."/>
            <person name="Silar P."/>
            <person name="Natvig D."/>
            <person name="Lalanne C."/>
            <person name="Gautier V."/>
            <person name="Ament-Velasquez S.L."/>
            <person name="Kruys A."/>
            <person name="Hutchinson M.I."/>
            <person name="Powell A.J."/>
            <person name="Barry K."/>
            <person name="Miller A.N."/>
            <person name="Grigoriev I.V."/>
            <person name="Debuchy R."/>
            <person name="Gladieux P."/>
            <person name="Thoren M.H."/>
            <person name="Johannesson H."/>
        </authorList>
    </citation>
    <scope>NUCLEOTIDE SEQUENCE</scope>
    <source>
        <strain evidence="1">CBS 538.74</strain>
    </source>
</reference>
<comment type="caution">
    <text evidence="1">The sequence shown here is derived from an EMBL/GenBank/DDBJ whole genome shotgun (WGS) entry which is preliminary data.</text>
</comment>
<protein>
    <submittedName>
        <fullName evidence="1">Uncharacterized protein</fullName>
    </submittedName>
</protein>
<keyword evidence="2" id="KW-1185">Reference proteome</keyword>
<accession>A0AAN6VSI3</accession>
<gene>
    <name evidence="1" type="ORF">C8A00DRAFT_12124</name>
</gene>
<dbReference type="AlphaFoldDB" id="A0AAN6VSI3"/>
<organism evidence="1 2">
    <name type="scientific">Chaetomidium leptoderma</name>
    <dbReference type="NCBI Taxonomy" id="669021"/>
    <lineage>
        <taxon>Eukaryota</taxon>
        <taxon>Fungi</taxon>
        <taxon>Dikarya</taxon>
        <taxon>Ascomycota</taxon>
        <taxon>Pezizomycotina</taxon>
        <taxon>Sordariomycetes</taxon>
        <taxon>Sordariomycetidae</taxon>
        <taxon>Sordariales</taxon>
        <taxon>Chaetomiaceae</taxon>
        <taxon>Chaetomidium</taxon>
    </lineage>
</organism>
<reference evidence="1" key="1">
    <citation type="journal article" date="2023" name="Mol. Phylogenet. Evol.">
        <title>Genome-scale phylogeny and comparative genomics of the fungal order Sordariales.</title>
        <authorList>
            <person name="Hensen N."/>
            <person name="Bonometti L."/>
            <person name="Westerberg I."/>
            <person name="Brannstrom I.O."/>
            <person name="Guillou S."/>
            <person name="Cros-Aarteil S."/>
            <person name="Calhoun S."/>
            <person name="Haridas S."/>
            <person name="Kuo A."/>
            <person name="Mondo S."/>
            <person name="Pangilinan J."/>
            <person name="Riley R."/>
            <person name="LaButti K."/>
            <person name="Andreopoulos B."/>
            <person name="Lipzen A."/>
            <person name="Chen C."/>
            <person name="Yan M."/>
            <person name="Daum C."/>
            <person name="Ng V."/>
            <person name="Clum A."/>
            <person name="Steindorff A."/>
            <person name="Ohm R.A."/>
            <person name="Martin F."/>
            <person name="Silar P."/>
            <person name="Natvig D.O."/>
            <person name="Lalanne C."/>
            <person name="Gautier V."/>
            <person name="Ament-Velasquez S.L."/>
            <person name="Kruys A."/>
            <person name="Hutchinson M.I."/>
            <person name="Powell A.J."/>
            <person name="Barry K."/>
            <person name="Miller A.N."/>
            <person name="Grigoriev I.V."/>
            <person name="Debuchy R."/>
            <person name="Gladieux P."/>
            <person name="Hiltunen Thoren M."/>
            <person name="Johannesson H."/>
        </authorList>
    </citation>
    <scope>NUCLEOTIDE SEQUENCE</scope>
    <source>
        <strain evidence="1">CBS 538.74</strain>
    </source>
</reference>
<dbReference type="Proteomes" id="UP001302745">
    <property type="component" value="Unassembled WGS sequence"/>
</dbReference>
<sequence>PQSFRDGVVQARVHRERDGFIASIKDEDVCHLASIYHNDDSCVLFKPSVRGSYNICYFVEFTTGDKWVVRVLLSPTRNHSSLSMAIWKSLTWPWTAK</sequence>
<dbReference type="EMBL" id="MU856857">
    <property type="protein sequence ID" value="KAK4156988.1"/>
    <property type="molecule type" value="Genomic_DNA"/>
</dbReference>
<feature type="non-terminal residue" evidence="1">
    <location>
        <position position="1"/>
    </location>
</feature>
<proteinExistence type="predicted"/>
<name>A0AAN6VSI3_9PEZI</name>
<evidence type="ECO:0000313" key="2">
    <source>
        <dbReference type="Proteomes" id="UP001302745"/>
    </source>
</evidence>